<dbReference type="Gramene" id="TVU20101">
    <property type="protein sequence ID" value="TVU20101"/>
    <property type="gene ID" value="EJB05_36294"/>
</dbReference>
<feature type="non-terminal residue" evidence="11">
    <location>
        <position position="697"/>
    </location>
</feature>
<sequence length="697" mass="79261">MNDILQDGSSEASSLPLQYLKEMTNNFSDNRLIGEVGFGNMYKGVLQNGDMVAVKKLTIAMPGQFDMHFKREVRHLMRLKHPNIVRLLGYCSETENGNSYPPAFVTFYECFITNVDESSGLDWDTRYGIIKGVCSGLHYLHEEWHVKRPIIHMDLKPGNILLDENMVPKIADFSLARLFGEEQSRTCTWSCDGTLGYMSPEYINKGIITKKSDIFSLGVIMIEIITGNKDYPDIGEEQKYIDFIALLCVVLDRVKRPTTRQIIKMLQSESADFNNGSMLSPPTYQTQYSSQLYLTQELQHLANTSEGPQAYTNLERDHQPKRRCLEIDPSCMEANRIPSAGKSAVSLLKANGYDNPECLLQDQSSEPRSLSLPYLRNITNNFSVERLVGKGGFGEVYKGVLPNGDEIAVKKLKLSGVGVHDIQFQDEACILMRLEHPNIVKFLGYCYETENIPILLEGKYVVAEKTEMLICLEFLPEGSLCEHLSDESSGLDWDVRYKIIQGICCGLHYLHEEWQLNNPIIHMDLKPANILLDQNMVPKIADFGVSRLFGHENSQIRTSNCKGTFEMHFLYILLQRFKVDELIRQYIQWLHGAIIRRKSLGVIIMEILTGGREYPDGTTTDSVPSHVYADNVLQKWRARFEKTQGYASVEISCQQIARCLNIGLVCVKRDRTKRPTTSQIMEMLHGSESTDCSFKKE</sequence>
<keyword evidence="3" id="KW-0808">Transferase</keyword>
<dbReference type="PROSITE" id="PS00107">
    <property type="entry name" value="PROTEIN_KINASE_ATP"/>
    <property type="match status" value="1"/>
</dbReference>
<dbReference type="AlphaFoldDB" id="A0A5J9UA73"/>
<dbReference type="PROSITE" id="PS00108">
    <property type="entry name" value="PROTEIN_KINASE_ST"/>
    <property type="match status" value="2"/>
</dbReference>
<dbReference type="SUPFAM" id="SSF56112">
    <property type="entry name" value="Protein kinase-like (PK-like)"/>
    <property type="match status" value="2"/>
</dbReference>
<dbReference type="SMART" id="SM00220">
    <property type="entry name" value="S_TKc"/>
    <property type="match status" value="2"/>
</dbReference>
<keyword evidence="4 9" id="KW-0547">Nucleotide-binding</keyword>
<evidence type="ECO:0000313" key="12">
    <source>
        <dbReference type="Proteomes" id="UP000324897"/>
    </source>
</evidence>
<evidence type="ECO:0000256" key="3">
    <source>
        <dbReference type="ARBA" id="ARBA00022679"/>
    </source>
</evidence>
<dbReference type="OrthoDB" id="647973at2759"/>
<dbReference type="InterPro" id="IPR008271">
    <property type="entry name" value="Ser/Thr_kinase_AS"/>
</dbReference>
<dbReference type="InterPro" id="IPR000719">
    <property type="entry name" value="Prot_kinase_dom"/>
</dbReference>
<accession>A0A5J9UA73</accession>
<evidence type="ECO:0000256" key="6">
    <source>
        <dbReference type="ARBA" id="ARBA00022840"/>
    </source>
</evidence>
<evidence type="ECO:0000259" key="10">
    <source>
        <dbReference type="PROSITE" id="PS50011"/>
    </source>
</evidence>
<keyword evidence="2" id="KW-0723">Serine/threonine-protein kinase</keyword>
<feature type="non-terminal residue" evidence="11">
    <location>
        <position position="1"/>
    </location>
</feature>
<proteinExistence type="predicted"/>
<dbReference type="PANTHER" id="PTHR45707">
    <property type="entry name" value="C2 CALCIUM/LIPID-BINDING PLANT PHOSPHORIBOSYLTRANSFERASE FAMILY PROTEIN"/>
    <property type="match status" value="1"/>
</dbReference>
<dbReference type="FunFam" id="1.10.510.10:FF:001023">
    <property type="entry name" value="Os07g0541700 protein"/>
    <property type="match status" value="2"/>
</dbReference>
<dbReference type="Gene3D" id="1.10.510.10">
    <property type="entry name" value="Transferase(Phosphotransferase) domain 1"/>
    <property type="match status" value="2"/>
</dbReference>
<feature type="domain" description="Protein kinase" evidence="10">
    <location>
        <begin position="382"/>
        <end position="688"/>
    </location>
</feature>
<dbReference type="FunFam" id="3.30.200.20:FF:000465">
    <property type="entry name" value="Cysteine-rich receptor-like protein kinase 6"/>
    <property type="match status" value="1"/>
</dbReference>
<evidence type="ECO:0000256" key="1">
    <source>
        <dbReference type="ARBA" id="ARBA00012513"/>
    </source>
</evidence>
<evidence type="ECO:0000256" key="9">
    <source>
        <dbReference type="PROSITE-ProRule" id="PRU10141"/>
    </source>
</evidence>
<dbReference type="Pfam" id="PF00069">
    <property type="entry name" value="Pkinase"/>
    <property type="match status" value="2"/>
</dbReference>
<dbReference type="Gene3D" id="3.30.200.20">
    <property type="entry name" value="Phosphorylase Kinase, domain 1"/>
    <property type="match status" value="2"/>
</dbReference>
<evidence type="ECO:0000256" key="5">
    <source>
        <dbReference type="ARBA" id="ARBA00022777"/>
    </source>
</evidence>
<feature type="domain" description="Protein kinase" evidence="10">
    <location>
        <begin position="27"/>
        <end position="298"/>
    </location>
</feature>
<dbReference type="PROSITE" id="PS50011">
    <property type="entry name" value="PROTEIN_KINASE_DOM"/>
    <property type="match status" value="2"/>
</dbReference>
<evidence type="ECO:0000313" key="11">
    <source>
        <dbReference type="EMBL" id="TVU20101.1"/>
    </source>
</evidence>
<reference evidence="11 12" key="1">
    <citation type="journal article" date="2019" name="Sci. Rep.">
        <title>A high-quality genome of Eragrostis curvula grass provides insights into Poaceae evolution and supports new strategies to enhance forage quality.</title>
        <authorList>
            <person name="Carballo J."/>
            <person name="Santos B.A.C.M."/>
            <person name="Zappacosta D."/>
            <person name="Garbus I."/>
            <person name="Selva J.P."/>
            <person name="Gallo C.A."/>
            <person name="Diaz A."/>
            <person name="Albertini E."/>
            <person name="Caccamo M."/>
            <person name="Echenique V."/>
        </authorList>
    </citation>
    <scope>NUCLEOTIDE SEQUENCE [LARGE SCALE GENOMIC DNA]</scope>
    <source>
        <strain evidence="12">cv. Victoria</strain>
        <tissue evidence="11">Leaf</tissue>
    </source>
</reference>
<organism evidence="11 12">
    <name type="scientific">Eragrostis curvula</name>
    <name type="common">weeping love grass</name>
    <dbReference type="NCBI Taxonomy" id="38414"/>
    <lineage>
        <taxon>Eukaryota</taxon>
        <taxon>Viridiplantae</taxon>
        <taxon>Streptophyta</taxon>
        <taxon>Embryophyta</taxon>
        <taxon>Tracheophyta</taxon>
        <taxon>Spermatophyta</taxon>
        <taxon>Magnoliopsida</taxon>
        <taxon>Liliopsida</taxon>
        <taxon>Poales</taxon>
        <taxon>Poaceae</taxon>
        <taxon>PACMAD clade</taxon>
        <taxon>Chloridoideae</taxon>
        <taxon>Eragrostideae</taxon>
        <taxon>Eragrostidinae</taxon>
        <taxon>Eragrostis</taxon>
    </lineage>
</organism>
<comment type="catalytic activity">
    <reaction evidence="8">
        <text>L-seryl-[protein] + ATP = O-phospho-L-seryl-[protein] + ADP + H(+)</text>
        <dbReference type="Rhea" id="RHEA:17989"/>
        <dbReference type="Rhea" id="RHEA-COMP:9863"/>
        <dbReference type="Rhea" id="RHEA-COMP:11604"/>
        <dbReference type="ChEBI" id="CHEBI:15378"/>
        <dbReference type="ChEBI" id="CHEBI:29999"/>
        <dbReference type="ChEBI" id="CHEBI:30616"/>
        <dbReference type="ChEBI" id="CHEBI:83421"/>
        <dbReference type="ChEBI" id="CHEBI:456216"/>
        <dbReference type="EC" id="2.7.11.1"/>
    </reaction>
</comment>
<dbReference type="InterPro" id="IPR011009">
    <property type="entry name" value="Kinase-like_dom_sf"/>
</dbReference>
<evidence type="ECO:0000256" key="7">
    <source>
        <dbReference type="ARBA" id="ARBA00047899"/>
    </source>
</evidence>
<dbReference type="EC" id="2.7.11.1" evidence="1"/>
<keyword evidence="12" id="KW-1185">Reference proteome</keyword>
<gene>
    <name evidence="11" type="ORF">EJB05_36294</name>
</gene>
<dbReference type="Proteomes" id="UP000324897">
    <property type="component" value="Chromosome 7"/>
</dbReference>
<dbReference type="InterPro" id="IPR017441">
    <property type="entry name" value="Protein_kinase_ATP_BS"/>
</dbReference>
<keyword evidence="5" id="KW-0418">Kinase</keyword>
<evidence type="ECO:0000256" key="4">
    <source>
        <dbReference type="ARBA" id="ARBA00022741"/>
    </source>
</evidence>
<keyword evidence="6 9" id="KW-0067">ATP-binding</keyword>
<dbReference type="GO" id="GO:0005524">
    <property type="term" value="F:ATP binding"/>
    <property type="evidence" value="ECO:0007669"/>
    <property type="project" value="UniProtKB-UniRule"/>
</dbReference>
<evidence type="ECO:0000256" key="2">
    <source>
        <dbReference type="ARBA" id="ARBA00022527"/>
    </source>
</evidence>
<comment type="caution">
    <text evidence="11">The sequence shown here is derived from an EMBL/GenBank/DDBJ whole genome shotgun (WGS) entry which is preliminary data.</text>
</comment>
<dbReference type="EMBL" id="RWGY01000029">
    <property type="protein sequence ID" value="TVU20101.1"/>
    <property type="molecule type" value="Genomic_DNA"/>
</dbReference>
<name>A0A5J9UA73_9POAL</name>
<comment type="catalytic activity">
    <reaction evidence="7">
        <text>L-threonyl-[protein] + ATP = O-phospho-L-threonyl-[protein] + ADP + H(+)</text>
        <dbReference type="Rhea" id="RHEA:46608"/>
        <dbReference type="Rhea" id="RHEA-COMP:11060"/>
        <dbReference type="Rhea" id="RHEA-COMP:11605"/>
        <dbReference type="ChEBI" id="CHEBI:15378"/>
        <dbReference type="ChEBI" id="CHEBI:30013"/>
        <dbReference type="ChEBI" id="CHEBI:30616"/>
        <dbReference type="ChEBI" id="CHEBI:61977"/>
        <dbReference type="ChEBI" id="CHEBI:456216"/>
        <dbReference type="EC" id="2.7.11.1"/>
    </reaction>
</comment>
<dbReference type="GO" id="GO:0004674">
    <property type="term" value="F:protein serine/threonine kinase activity"/>
    <property type="evidence" value="ECO:0007669"/>
    <property type="project" value="UniProtKB-KW"/>
</dbReference>
<evidence type="ECO:0000256" key="8">
    <source>
        <dbReference type="ARBA" id="ARBA00048679"/>
    </source>
</evidence>
<feature type="binding site" evidence="9">
    <location>
        <position position="411"/>
    </location>
    <ligand>
        <name>ATP</name>
        <dbReference type="ChEBI" id="CHEBI:30616"/>
    </ligand>
</feature>
<protein>
    <recommendedName>
        <fullName evidence="1">non-specific serine/threonine protein kinase</fullName>
        <ecNumber evidence="1">2.7.11.1</ecNumber>
    </recommendedName>
</protein>
<dbReference type="PANTHER" id="PTHR45707:SF71">
    <property type="entry name" value="PROTEIN KINASE DOMAIN-CONTAINING PROTEIN"/>
    <property type="match status" value="1"/>
</dbReference>